<evidence type="ECO:0000313" key="1">
    <source>
        <dbReference type="EMBL" id="ESS69670.1"/>
    </source>
</evidence>
<dbReference type="EMBL" id="AYLP01000010">
    <property type="protein sequence ID" value="ESS69670.1"/>
    <property type="molecule type" value="Genomic_DNA"/>
</dbReference>
<organism evidence="1 2">
    <name type="scientific">Trypanosoma cruzi Dm28c</name>
    <dbReference type="NCBI Taxonomy" id="1416333"/>
    <lineage>
        <taxon>Eukaryota</taxon>
        <taxon>Discoba</taxon>
        <taxon>Euglenozoa</taxon>
        <taxon>Kinetoplastea</taxon>
        <taxon>Metakinetoplastina</taxon>
        <taxon>Trypanosomatida</taxon>
        <taxon>Trypanosomatidae</taxon>
        <taxon>Trypanosoma</taxon>
        <taxon>Schizotrypanum</taxon>
    </lineage>
</organism>
<protein>
    <submittedName>
        <fullName evidence="1">Uncharacterized protein</fullName>
    </submittedName>
</protein>
<comment type="caution">
    <text evidence="1">The sequence shown here is derived from an EMBL/GenBank/DDBJ whole genome shotgun (WGS) entry which is preliminary data.</text>
</comment>
<name>V5B8U3_TRYCR</name>
<dbReference type="VEuPathDB" id="TriTrypDB:TCDM_01675"/>
<sequence>MRHQDESFSQQLANDSRHHFIEYIRNREEEKDLACFVDCITGLTTVGFGDAAENEEYYSTLVSFLRSPCLSLERCATMSTMALATLLEGVLLWCTTLRVPPEGVVAPIERTLLARICSFNDPGSTLDSSEELAESVCRLVCLQRASEDLRRAAAQALGKIILHAEAVAEAWIPTAQQDLSFEVVALANAERESKHMNTVLRYCAALQQSGMLHLVEGLRM</sequence>
<proteinExistence type="predicted"/>
<gene>
    <name evidence="1" type="ORF">TCDM_01675</name>
</gene>
<accession>V5B8U3</accession>
<reference evidence="1 2" key="1">
    <citation type="journal article" date="2014" name="Genome Announc.">
        <title>Trypanosoma cruzi Clone Dm28c Draft Genome Sequence.</title>
        <authorList>
            <person name="Grisard E.C."/>
            <person name="Teixeira S.M."/>
            <person name="de Almeida L.G."/>
            <person name="Stoco P.H."/>
            <person name="Gerber A.L."/>
            <person name="Talavera-Lopez C."/>
            <person name="Lima O.C."/>
            <person name="Andersson B."/>
            <person name="de Vasconcelos A.T."/>
        </authorList>
    </citation>
    <scope>NUCLEOTIDE SEQUENCE [LARGE SCALE GENOMIC DNA]</scope>
    <source>
        <strain evidence="1 2">Dm28c</strain>
    </source>
</reference>
<evidence type="ECO:0000313" key="2">
    <source>
        <dbReference type="Proteomes" id="UP000017861"/>
    </source>
</evidence>
<dbReference type="Proteomes" id="UP000017861">
    <property type="component" value="Unassembled WGS sequence"/>
</dbReference>
<dbReference type="AlphaFoldDB" id="V5B8U3"/>